<organism evidence="1 2">
    <name type="scientific">Talaromyces rugulosus</name>
    <name type="common">Penicillium rugulosum</name>
    <dbReference type="NCBI Taxonomy" id="121627"/>
    <lineage>
        <taxon>Eukaryota</taxon>
        <taxon>Fungi</taxon>
        <taxon>Dikarya</taxon>
        <taxon>Ascomycota</taxon>
        <taxon>Pezizomycotina</taxon>
        <taxon>Eurotiomycetes</taxon>
        <taxon>Eurotiomycetidae</taxon>
        <taxon>Eurotiales</taxon>
        <taxon>Trichocomaceae</taxon>
        <taxon>Talaromyces</taxon>
        <taxon>Talaromyces sect. Islandici</taxon>
    </lineage>
</organism>
<keyword evidence="2" id="KW-1185">Reference proteome</keyword>
<reference evidence="2" key="1">
    <citation type="submission" date="2020-06" db="EMBL/GenBank/DDBJ databases">
        <title>A chromosome-scale genome assembly of Talaromyces rugulosus W13939.</title>
        <authorList>
            <person name="Wang B."/>
            <person name="Guo L."/>
            <person name="Ye K."/>
            <person name="Wang L."/>
        </authorList>
    </citation>
    <scope>NUCLEOTIDE SEQUENCE [LARGE SCALE GENOMIC DNA]</scope>
    <source>
        <strain evidence="2">W13939</strain>
    </source>
</reference>
<dbReference type="KEGG" id="trg:TRUGW13939_02349"/>
<sequence length="237" mass="27802">MEGFHFLLYAKQYWLHHTKEFNNSMGKMYTLWERLINRPPTIIDNFPWNNSLDSSTMDDIERRLDWAFKYRHHALASSIIYTDRARFLHFSEEKEAYALQAQVLGHWDEAAQIRCQIVDFLELGNVKGGLDVPRAMWNLALSYQAIEEEQDKVEDLLKAFVLQLKMVNSPFVDGILDSSVAFQKARNNTRHAKIAEKLLESAFSLSHMLLGDKNINTQRLLYDVKFFEERRTKNLAL</sequence>
<dbReference type="RefSeq" id="XP_035341436.1">
    <property type="nucleotide sequence ID" value="XM_035485543.1"/>
</dbReference>
<dbReference type="AlphaFoldDB" id="A0A7H8QMU2"/>
<dbReference type="GeneID" id="55989858"/>
<protein>
    <submittedName>
        <fullName evidence="1">Uncharacterized protein</fullName>
    </submittedName>
</protein>
<accession>A0A7H8QMU2</accession>
<name>A0A7H8QMU2_TALRU</name>
<gene>
    <name evidence="1" type="ORF">TRUGW13939_02349</name>
</gene>
<proteinExistence type="predicted"/>
<dbReference type="Proteomes" id="UP000509510">
    <property type="component" value="Chromosome I"/>
</dbReference>
<evidence type="ECO:0000313" key="1">
    <source>
        <dbReference type="EMBL" id="QKX55257.1"/>
    </source>
</evidence>
<dbReference type="EMBL" id="CP055898">
    <property type="protein sequence ID" value="QKX55257.1"/>
    <property type="molecule type" value="Genomic_DNA"/>
</dbReference>
<evidence type="ECO:0000313" key="2">
    <source>
        <dbReference type="Proteomes" id="UP000509510"/>
    </source>
</evidence>